<evidence type="ECO:0000256" key="1">
    <source>
        <dbReference type="SAM" id="MobiDB-lite"/>
    </source>
</evidence>
<feature type="compositionally biased region" description="Acidic residues" evidence="1">
    <location>
        <begin position="152"/>
        <end position="161"/>
    </location>
</feature>
<organism evidence="2 3">
    <name type="scientific">Cordyceps militaris</name>
    <name type="common">Caterpillar fungus</name>
    <name type="synonym">Clavaria militaris</name>
    <dbReference type="NCBI Taxonomy" id="73501"/>
    <lineage>
        <taxon>Eukaryota</taxon>
        <taxon>Fungi</taxon>
        <taxon>Dikarya</taxon>
        <taxon>Ascomycota</taxon>
        <taxon>Pezizomycotina</taxon>
        <taxon>Sordariomycetes</taxon>
        <taxon>Hypocreomycetidae</taxon>
        <taxon>Hypocreales</taxon>
        <taxon>Cordycipitaceae</taxon>
        <taxon>Cordyceps</taxon>
    </lineage>
</organism>
<evidence type="ECO:0000313" key="3">
    <source>
        <dbReference type="Proteomes" id="UP000323067"/>
    </source>
</evidence>
<name>A0A2H4SG01_CORMI</name>
<feature type="region of interest" description="Disordered" evidence="1">
    <location>
        <begin position="142"/>
        <end position="172"/>
    </location>
</feature>
<dbReference type="VEuPathDB" id="FungiDB:CCM_08963"/>
<dbReference type="AlphaFoldDB" id="A0A2H4SG01"/>
<dbReference type="VEuPathDB" id="FungiDB:A9K55_007636"/>
<dbReference type="Proteomes" id="UP000323067">
    <property type="component" value="Chromosome vii"/>
</dbReference>
<reference evidence="2 3" key="1">
    <citation type="journal article" date="2017" name="BMC Genomics">
        <title>Chromosome level assembly and secondary metabolite potential of the parasitic fungus Cordyceps militaris.</title>
        <authorList>
            <person name="Kramer G.J."/>
            <person name="Nodwell J.R."/>
        </authorList>
    </citation>
    <scope>NUCLEOTIDE SEQUENCE [LARGE SCALE GENOMIC DNA]</scope>
    <source>
        <strain evidence="2 3">ATCC 34164</strain>
    </source>
</reference>
<proteinExistence type="predicted"/>
<accession>A0A2H4SG01</accession>
<evidence type="ECO:0000313" key="2">
    <source>
        <dbReference type="EMBL" id="ATY62025.1"/>
    </source>
</evidence>
<dbReference type="EMBL" id="CP023324">
    <property type="protein sequence ID" value="ATY62025.1"/>
    <property type="molecule type" value="Genomic_DNA"/>
</dbReference>
<gene>
    <name evidence="2" type="ORF">A9K55_007636</name>
</gene>
<sequence length="189" mass="21184">MASARSSSTKISIPQSAAQWFDMIQKDPDIDPARALHVAHTEYKSGSTIRPSEFLHLRAIWPEHTLGVDTFDHYMRDRIIENSVYRGYVSEENDRLAAHICNNLSRQWTIYKEQIEKGRSGLASDPKAGVWAMVRFRQAMVTAHTKKPPAEDSSDSDDSDGDNVTRIVKDLPLGSAADRQGRGAVVFKL</sequence>
<protein>
    <submittedName>
        <fullName evidence="2">Uncharacterized protein</fullName>
    </submittedName>
</protein>